<evidence type="ECO:0000313" key="2">
    <source>
        <dbReference type="Proteomes" id="UP000611554"/>
    </source>
</evidence>
<reference evidence="2" key="1">
    <citation type="journal article" date="2019" name="Int. J. Syst. Evol. Microbiol.">
        <title>The Global Catalogue of Microorganisms (GCM) 10K type strain sequencing project: providing services to taxonomists for standard genome sequencing and annotation.</title>
        <authorList>
            <consortium name="The Broad Institute Genomics Platform"/>
            <consortium name="The Broad Institute Genome Sequencing Center for Infectious Disease"/>
            <person name="Wu L."/>
            <person name="Ma J."/>
        </authorList>
    </citation>
    <scope>NUCLEOTIDE SEQUENCE [LARGE SCALE GENOMIC DNA]</scope>
    <source>
        <strain evidence="2">JCM 3115</strain>
    </source>
</reference>
<keyword evidence="2" id="KW-1185">Reference proteome</keyword>
<dbReference type="Proteomes" id="UP000611554">
    <property type="component" value="Unassembled WGS sequence"/>
</dbReference>
<proteinExistence type="predicted"/>
<evidence type="ECO:0000313" key="1">
    <source>
        <dbReference type="EMBL" id="GGP91759.1"/>
    </source>
</evidence>
<organism evidence="1 2">
    <name type="scientific">Streptosporangium pseudovulgare</name>
    <dbReference type="NCBI Taxonomy" id="35765"/>
    <lineage>
        <taxon>Bacteria</taxon>
        <taxon>Bacillati</taxon>
        <taxon>Actinomycetota</taxon>
        <taxon>Actinomycetes</taxon>
        <taxon>Streptosporangiales</taxon>
        <taxon>Streptosporangiaceae</taxon>
        <taxon>Streptosporangium</taxon>
    </lineage>
</organism>
<comment type="caution">
    <text evidence="1">The sequence shown here is derived from an EMBL/GenBank/DDBJ whole genome shotgun (WGS) entry which is preliminary data.</text>
</comment>
<accession>A0ABQ2QSR8</accession>
<protein>
    <submittedName>
        <fullName evidence="1">Uncharacterized protein</fullName>
    </submittedName>
</protein>
<dbReference type="EMBL" id="BMQJ01000004">
    <property type="protein sequence ID" value="GGP91759.1"/>
    <property type="molecule type" value="Genomic_DNA"/>
</dbReference>
<sequence>MERDALVREERGDAVVPLERDALVRGERGDAVVPVECVAIAHPRWDCTDEPPGARLITG</sequence>
<gene>
    <name evidence="1" type="ORF">GCM10010140_21900</name>
</gene>
<name>A0ABQ2QSR8_9ACTN</name>